<name>A0A6M3XGS1_9ZZZZ</name>
<gene>
    <name evidence="1" type="ORF">TM448B00920_0036</name>
</gene>
<dbReference type="AlphaFoldDB" id="A0A6M3XGS1"/>
<accession>A0A6M3XGS1</accession>
<protein>
    <submittedName>
        <fullName evidence="1">Uncharacterized protein</fullName>
    </submittedName>
</protein>
<organism evidence="1">
    <name type="scientific">viral metagenome</name>
    <dbReference type="NCBI Taxonomy" id="1070528"/>
    <lineage>
        <taxon>unclassified sequences</taxon>
        <taxon>metagenomes</taxon>
        <taxon>organismal metagenomes</taxon>
    </lineage>
</organism>
<dbReference type="EMBL" id="MT144673">
    <property type="protein sequence ID" value="QJH97110.1"/>
    <property type="molecule type" value="Genomic_DNA"/>
</dbReference>
<reference evidence="1" key="1">
    <citation type="submission" date="2020-03" db="EMBL/GenBank/DDBJ databases">
        <title>The deep terrestrial virosphere.</title>
        <authorList>
            <person name="Holmfeldt K."/>
            <person name="Nilsson E."/>
            <person name="Simone D."/>
            <person name="Lopez-Fernandez M."/>
            <person name="Wu X."/>
            <person name="de Brujin I."/>
            <person name="Lundin D."/>
            <person name="Andersson A."/>
            <person name="Bertilsson S."/>
            <person name="Dopson M."/>
        </authorList>
    </citation>
    <scope>NUCLEOTIDE SEQUENCE</scope>
    <source>
        <strain evidence="1">TM448B00920</strain>
    </source>
</reference>
<sequence>MKTENATKKNRSNCRLNAVVIHQQDGVECIRMEIGNGGVCVSTGHNGNDFNNILILSKMAEPRLPIGVELPEYAGKRSIDVGPSIELLFTDKKSVQVVIDALIIIKNVVR</sequence>
<evidence type="ECO:0000313" key="1">
    <source>
        <dbReference type="EMBL" id="QJH97110.1"/>
    </source>
</evidence>
<proteinExistence type="predicted"/>